<evidence type="ECO:0000256" key="2">
    <source>
        <dbReference type="SAM" id="SignalP"/>
    </source>
</evidence>
<feature type="chain" id="PRO_5020677060" evidence="2">
    <location>
        <begin position="19"/>
        <end position="289"/>
    </location>
</feature>
<dbReference type="Proteomes" id="UP000306808">
    <property type="component" value="Unassembled WGS sequence"/>
</dbReference>
<feature type="region of interest" description="Disordered" evidence="1">
    <location>
        <begin position="262"/>
        <end position="289"/>
    </location>
</feature>
<name>A0A4U0P2E2_9SPHI</name>
<keyword evidence="4" id="KW-1185">Reference proteome</keyword>
<keyword evidence="2" id="KW-0732">Signal</keyword>
<evidence type="ECO:0000256" key="1">
    <source>
        <dbReference type="SAM" id="MobiDB-lite"/>
    </source>
</evidence>
<dbReference type="RefSeq" id="WP_136901133.1">
    <property type="nucleotide sequence ID" value="NZ_SUME01000003.1"/>
</dbReference>
<protein>
    <submittedName>
        <fullName evidence="3">Uncharacterized protein</fullName>
    </submittedName>
</protein>
<sequence>MKIIFLIIALFFSVSASAEKVLVANCTEGRGCSFELSDVDVELHNLGDLKVGFDQTLVFGKTKDGKDVQYVIKKPREAIDKDWGGDGFTQIGLFNPHIQPADGQWNAAYGNSTGNDCYGIGNLGAFMKKQQGAGSAGNGDVTFRYPFNPSQLFPSSEMRWIKTGYNTYKGLLDLGSNKISGMKLHYNITIVSSKKIETFYTVEIKIPTKETCKGTIPVTFILIKEKETEVPFSDEEKVEDDLLPVIPKGKEDDLLPVKTKKDDLLPVEPGKKPKTKVDRLDHPKVERIK</sequence>
<organism evidence="3 4">
    <name type="scientific">Sphingobacterium olei</name>
    <dbReference type="NCBI Taxonomy" id="2571155"/>
    <lineage>
        <taxon>Bacteria</taxon>
        <taxon>Pseudomonadati</taxon>
        <taxon>Bacteroidota</taxon>
        <taxon>Sphingobacteriia</taxon>
        <taxon>Sphingobacteriales</taxon>
        <taxon>Sphingobacteriaceae</taxon>
        <taxon>Sphingobacterium</taxon>
    </lineage>
</organism>
<reference evidence="3 4" key="1">
    <citation type="submission" date="2019-04" db="EMBL/GenBank/DDBJ databases">
        <title>Sphingobacterium olei sp. nov., isolated from oil-contaminated soil.</title>
        <authorList>
            <person name="Liu B."/>
        </authorList>
    </citation>
    <scope>NUCLEOTIDE SEQUENCE [LARGE SCALE GENOMIC DNA]</scope>
    <source>
        <strain evidence="3 4">HAL-9</strain>
    </source>
</reference>
<gene>
    <name evidence="3" type="ORF">FAZ15_09860</name>
</gene>
<dbReference type="EMBL" id="SUME01000003">
    <property type="protein sequence ID" value="TJZ61486.1"/>
    <property type="molecule type" value="Genomic_DNA"/>
</dbReference>
<evidence type="ECO:0000313" key="4">
    <source>
        <dbReference type="Proteomes" id="UP000306808"/>
    </source>
</evidence>
<comment type="caution">
    <text evidence="3">The sequence shown here is derived from an EMBL/GenBank/DDBJ whole genome shotgun (WGS) entry which is preliminary data.</text>
</comment>
<proteinExistence type="predicted"/>
<evidence type="ECO:0000313" key="3">
    <source>
        <dbReference type="EMBL" id="TJZ61486.1"/>
    </source>
</evidence>
<dbReference type="AlphaFoldDB" id="A0A4U0P2E2"/>
<feature type="signal peptide" evidence="2">
    <location>
        <begin position="1"/>
        <end position="18"/>
    </location>
</feature>
<accession>A0A4U0P2E2</accession>
<dbReference type="OrthoDB" id="797714at2"/>